<dbReference type="AlphaFoldDB" id="A0A7I8C3P3"/>
<accession>A0A7I8C3P3</accession>
<reference evidence="1 2" key="1">
    <citation type="journal article" date="2020" name="Genes (Basel)">
        <title>Genomic Comparison of Insect Gut Symbionts from Divergent Burkholderia Subclades.</title>
        <authorList>
            <person name="Takeshita K."/>
            <person name="Kikuchi Y."/>
        </authorList>
    </citation>
    <scope>NUCLEOTIDE SEQUENCE [LARGE SCALE GENOMIC DNA]</scope>
    <source>
        <strain evidence="1 2">PGU16</strain>
        <plasmid evidence="1 2">PPGU16_p2</plasmid>
    </source>
</reference>
<protein>
    <submittedName>
        <fullName evidence="1">Uncharacterized protein</fullName>
    </submittedName>
</protein>
<evidence type="ECO:0000313" key="2">
    <source>
        <dbReference type="Proteomes" id="UP000510888"/>
    </source>
</evidence>
<evidence type="ECO:0000313" key="1">
    <source>
        <dbReference type="EMBL" id="BCF95111.1"/>
    </source>
</evidence>
<sequence length="92" mass="10588">MLSSVYHPDGLMMRERIRHGSRHGRRSQSFLPGSWIGQTYAPIWPCLDRAAAAPAHNMRWRCRAVDACSPWQTLTNRRCQRDIPEAFNIIGP</sequence>
<dbReference type="EMBL" id="AP023177">
    <property type="protein sequence ID" value="BCF95111.1"/>
    <property type="molecule type" value="Genomic_DNA"/>
</dbReference>
<dbReference type="KEGG" id="plad:PPGU16_81780"/>
<geneLocation type="plasmid" evidence="1 2">
    <name>PPGU16_p2</name>
</geneLocation>
<keyword evidence="1" id="KW-0614">Plasmid</keyword>
<proteinExistence type="predicted"/>
<keyword evidence="2" id="KW-1185">Reference proteome</keyword>
<gene>
    <name evidence="1" type="ORF">PPGU16_81780</name>
</gene>
<name>A0A7I8C3P3_9BURK</name>
<organism evidence="1 2">
    <name type="scientific">Paraburkholderia largidicola</name>
    <dbReference type="NCBI Taxonomy" id="3014751"/>
    <lineage>
        <taxon>Bacteria</taxon>
        <taxon>Pseudomonadati</taxon>
        <taxon>Pseudomonadota</taxon>
        <taxon>Betaproteobacteria</taxon>
        <taxon>Burkholderiales</taxon>
        <taxon>Burkholderiaceae</taxon>
        <taxon>Paraburkholderia</taxon>
    </lineage>
</organism>
<dbReference type="Proteomes" id="UP000510888">
    <property type="component" value="Plasmid PPGU16_p2"/>
</dbReference>